<keyword evidence="1" id="KW-0175">Coiled coil</keyword>
<feature type="coiled-coil region" evidence="1">
    <location>
        <begin position="4"/>
        <end position="31"/>
    </location>
</feature>
<dbReference type="AlphaFoldDB" id="A0A8T2L7L0"/>
<proteinExistence type="predicted"/>
<dbReference type="EMBL" id="JAICCE010000015">
    <property type="protein sequence ID" value="KAG9267219.1"/>
    <property type="molecule type" value="Genomic_DNA"/>
</dbReference>
<gene>
    <name evidence="3" type="primary">CCDC106</name>
    <name evidence="3" type="ORF">AMEX_G18036</name>
</gene>
<evidence type="ECO:0000313" key="4">
    <source>
        <dbReference type="Proteomes" id="UP000752171"/>
    </source>
</evidence>
<evidence type="ECO:0000256" key="2">
    <source>
        <dbReference type="SAM" id="MobiDB-lite"/>
    </source>
</evidence>
<dbReference type="InterPro" id="IPR031591">
    <property type="entry name" value="CCDC106"/>
</dbReference>
<dbReference type="PANTHER" id="PTHR16477">
    <property type="entry name" value="COILED-COIL DOMAIN-CONTAINING PROTEIN 106"/>
    <property type="match status" value="1"/>
</dbReference>
<comment type="caution">
    <text evidence="3">The sequence shown here is derived from an EMBL/GenBank/DDBJ whole genome shotgun (WGS) entry which is preliminary data.</text>
</comment>
<feature type="compositionally biased region" description="Low complexity" evidence="2">
    <location>
        <begin position="55"/>
        <end position="66"/>
    </location>
</feature>
<evidence type="ECO:0000256" key="1">
    <source>
        <dbReference type="SAM" id="Coils"/>
    </source>
</evidence>
<organism evidence="3 4">
    <name type="scientific">Astyanax mexicanus</name>
    <name type="common">Blind cave fish</name>
    <name type="synonym">Astyanax fasciatus mexicanus</name>
    <dbReference type="NCBI Taxonomy" id="7994"/>
    <lineage>
        <taxon>Eukaryota</taxon>
        <taxon>Metazoa</taxon>
        <taxon>Chordata</taxon>
        <taxon>Craniata</taxon>
        <taxon>Vertebrata</taxon>
        <taxon>Euteleostomi</taxon>
        <taxon>Actinopterygii</taxon>
        <taxon>Neopterygii</taxon>
        <taxon>Teleostei</taxon>
        <taxon>Ostariophysi</taxon>
        <taxon>Characiformes</taxon>
        <taxon>Characoidei</taxon>
        <taxon>Acestrorhamphidae</taxon>
        <taxon>Acestrorhamphinae</taxon>
        <taxon>Astyanax</taxon>
    </lineage>
</organism>
<dbReference type="PANTHER" id="PTHR16477:SF5">
    <property type="entry name" value="COILED-COIL DOMAIN-CONTAINING PROTEIN 106-RELATED"/>
    <property type="match status" value="1"/>
</dbReference>
<feature type="region of interest" description="Disordered" evidence="2">
    <location>
        <begin position="31"/>
        <end position="72"/>
    </location>
</feature>
<dbReference type="Pfam" id="PF15794">
    <property type="entry name" value="CCDC106"/>
    <property type="match status" value="1"/>
</dbReference>
<evidence type="ECO:0000313" key="3">
    <source>
        <dbReference type="EMBL" id="KAG9267219.1"/>
    </source>
</evidence>
<accession>A0A8T2L7L0</accession>
<sequence>MSKLEFLEEKLRWQEEKIKDLEDERDFLRGQLKNKGMIPDPANEDIKFRVDDSSSESSGSPGISDSSESDKAYKKAKKRRSTWTAKHFHARAQSPEEVITRYRKVLKTFQRVRTMTEAFNRHNVDRGTIAFTAAIAELAIVDPKMYESLAAMSTKETLAAFSKKCAAHINEETKNKIEDMKAKGQLLPIRWK</sequence>
<name>A0A8T2L7L0_ASTMX</name>
<dbReference type="GO" id="GO:0005654">
    <property type="term" value="C:nucleoplasm"/>
    <property type="evidence" value="ECO:0007669"/>
    <property type="project" value="TreeGrafter"/>
</dbReference>
<dbReference type="Proteomes" id="UP000752171">
    <property type="component" value="Unassembled WGS sequence"/>
</dbReference>
<reference evidence="3 4" key="1">
    <citation type="submission" date="2021-07" db="EMBL/GenBank/DDBJ databases">
        <authorList>
            <person name="Imarazene B."/>
            <person name="Zahm M."/>
            <person name="Klopp C."/>
            <person name="Cabau C."/>
            <person name="Beille S."/>
            <person name="Jouanno E."/>
            <person name="Castinel A."/>
            <person name="Lluch J."/>
            <person name="Gil L."/>
            <person name="Kuchtly C."/>
            <person name="Lopez Roques C."/>
            <person name="Donnadieu C."/>
            <person name="Parrinello H."/>
            <person name="Journot L."/>
            <person name="Du K."/>
            <person name="Schartl M."/>
            <person name="Retaux S."/>
            <person name="Guiguen Y."/>
        </authorList>
    </citation>
    <scope>NUCLEOTIDE SEQUENCE [LARGE SCALE GENOMIC DNA]</scope>
    <source>
        <strain evidence="3">Pach_M1</strain>
        <tissue evidence="3">Testis</tissue>
    </source>
</reference>
<protein>
    <submittedName>
        <fullName evidence="3">Coiled-coil domain-containing protein 106-like</fullName>
    </submittedName>
</protein>